<protein>
    <submittedName>
        <fullName evidence="5">Protein NrnU</fullName>
    </submittedName>
</protein>
<accession>A0A240TXR0</accession>
<reference evidence="5 6" key="1">
    <citation type="submission" date="2017-05" db="EMBL/GenBank/DDBJ databases">
        <title>Polyphasic characterization of four soil-derived phenanthrene-degrading Acidovorax strains and proposal of Acidovorax phenanthrenivorans sp. nov.</title>
        <authorList>
            <person name="Singleton D.R."/>
            <person name="Lee J."/>
            <person name="Dickey A.N."/>
            <person name="Stroud A."/>
            <person name="Scholl E.H."/>
            <person name="Wright F.A."/>
            <person name="Aitken M.D."/>
        </authorList>
    </citation>
    <scope>NUCLEOTIDE SEQUENCE [LARGE SCALE GENOMIC DNA]</scope>
    <source>
        <strain evidence="5">NA3</strain>
    </source>
</reference>
<comment type="subcellular location">
    <subcellularLocation>
        <location evidence="1">Membrane</location>
        <topology evidence="1">Multi-pass membrane protein</topology>
    </subcellularLocation>
</comment>
<evidence type="ECO:0000256" key="4">
    <source>
        <dbReference type="ARBA" id="ARBA00023136"/>
    </source>
</evidence>
<keyword evidence="6" id="KW-1185">Reference proteome</keyword>
<name>A0A240TXR0_9BURK</name>
<organism evidence="5 6">
    <name type="scientific">Acidovorax carolinensis</name>
    <dbReference type="NCBI Taxonomy" id="553814"/>
    <lineage>
        <taxon>Bacteria</taxon>
        <taxon>Pseudomonadati</taxon>
        <taxon>Pseudomonadota</taxon>
        <taxon>Betaproteobacteria</taxon>
        <taxon>Burkholderiales</taxon>
        <taxon>Comamonadaceae</taxon>
        <taxon>Acidovorax</taxon>
    </lineage>
</organism>
<gene>
    <name evidence="5" type="ORF">CBP34_00070</name>
</gene>
<evidence type="ECO:0000256" key="3">
    <source>
        <dbReference type="ARBA" id="ARBA00022989"/>
    </source>
</evidence>
<dbReference type="InterPro" id="IPR009915">
    <property type="entry name" value="NnrU_dom"/>
</dbReference>
<keyword evidence="3" id="KW-1133">Transmembrane helix</keyword>
<accession>A0A2C9NUI5</accession>
<dbReference type="Pfam" id="PF07298">
    <property type="entry name" value="NnrU"/>
    <property type="match status" value="1"/>
</dbReference>
<keyword evidence="4" id="KW-0472">Membrane</keyword>
<evidence type="ECO:0000256" key="2">
    <source>
        <dbReference type="ARBA" id="ARBA00022692"/>
    </source>
</evidence>
<dbReference type="RefSeq" id="WP_086910860.1">
    <property type="nucleotide sequence ID" value="NZ_CP021359.1"/>
</dbReference>
<dbReference type="KEGG" id="acin:CBP34_00070"/>
<dbReference type="AlphaFoldDB" id="A0A240TXR0"/>
<evidence type="ECO:0000313" key="6">
    <source>
        <dbReference type="Proteomes" id="UP000194432"/>
    </source>
</evidence>
<dbReference type="Proteomes" id="UP000194432">
    <property type="component" value="Chromosome 1"/>
</dbReference>
<dbReference type="GO" id="GO:0016020">
    <property type="term" value="C:membrane"/>
    <property type="evidence" value="ECO:0007669"/>
    <property type="project" value="UniProtKB-SubCell"/>
</dbReference>
<keyword evidence="2" id="KW-0812">Transmembrane</keyword>
<evidence type="ECO:0000313" key="5">
    <source>
        <dbReference type="EMBL" id="ART50376.1"/>
    </source>
</evidence>
<proteinExistence type="predicted"/>
<dbReference type="EMBL" id="CP021361">
    <property type="protein sequence ID" value="ART50376.1"/>
    <property type="molecule type" value="Genomic_DNA"/>
</dbReference>
<evidence type="ECO:0000256" key="1">
    <source>
        <dbReference type="ARBA" id="ARBA00004141"/>
    </source>
</evidence>
<sequence>MLYLVLGLVLFLGVHSVRIVADGWRTQTMARLGAGAWKGLYSLASAAGLVLIVWGYGLARQQPVVLWLPPVGMRHAAALLTLITFILLVAAYVPRNAIKARLHHPMVLGVKVWALAHLISNGNLADVVLFGAFLLWAVLDFRAARQRDRAQATVYASGTAAGTVATLVVGAVAWAAFAFWAHAMLIGVAPLGR</sequence>
<dbReference type="KEGG" id="acid:CBP33_00065"/>